<accession>A0ABR8JCS0</accession>
<evidence type="ECO:0000256" key="1">
    <source>
        <dbReference type="ARBA" id="ARBA00000085"/>
    </source>
</evidence>
<dbReference type="SMART" id="SM00387">
    <property type="entry name" value="HATPase_c"/>
    <property type="match status" value="1"/>
</dbReference>
<feature type="coiled-coil region" evidence="6">
    <location>
        <begin position="131"/>
        <end position="162"/>
    </location>
</feature>
<evidence type="ECO:0000313" key="9">
    <source>
        <dbReference type="EMBL" id="MBD2695195.1"/>
    </source>
</evidence>
<dbReference type="InterPro" id="IPR004358">
    <property type="entry name" value="Sig_transdc_His_kin-like_C"/>
</dbReference>
<dbReference type="PROSITE" id="PS50109">
    <property type="entry name" value="HIS_KIN"/>
    <property type="match status" value="1"/>
</dbReference>
<protein>
    <recommendedName>
        <fullName evidence="2">histidine kinase</fullName>
        <ecNumber evidence="2">2.7.13.3</ecNumber>
    </recommendedName>
</protein>
<keyword evidence="3" id="KW-0597">Phosphoprotein</keyword>
<evidence type="ECO:0000313" key="10">
    <source>
        <dbReference type="Proteomes" id="UP000660381"/>
    </source>
</evidence>
<proteinExistence type="predicted"/>
<dbReference type="InterPro" id="IPR000014">
    <property type="entry name" value="PAS"/>
</dbReference>
<reference evidence="9 10" key="1">
    <citation type="journal article" date="2020" name="ISME J.">
        <title>Comparative genomics reveals insights into cyanobacterial evolution and habitat adaptation.</title>
        <authorList>
            <person name="Chen M.Y."/>
            <person name="Teng W.K."/>
            <person name="Zhao L."/>
            <person name="Hu C.X."/>
            <person name="Zhou Y.K."/>
            <person name="Han B.P."/>
            <person name="Song L.R."/>
            <person name="Shu W.S."/>
        </authorList>
    </citation>
    <scope>NUCLEOTIDE SEQUENCE [LARGE SCALE GENOMIC DNA]</scope>
    <source>
        <strain evidence="9 10">FACHB-362</strain>
    </source>
</reference>
<name>A0ABR8JCS0_9NOST</name>
<dbReference type="CDD" id="cd00130">
    <property type="entry name" value="PAS"/>
    <property type="match status" value="1"/>
</dbReference>
<dbReference type="InterPro" id="IPR036890">
    <property type="entry name" value="HATPase_C_sf"/>
</dbReference>
<dbReference type="EC" id="2.7.13.3" evidence="2"/>
<dbReference type="EMBL" id="JACJTQ010000089">
    <property type="protein sequence ID" value="MBD2695195.1"/>
    <property type="molecule type" value="Genomic_DNA"/>
</dbReference>
<keyword evidence="5" id="KW-0902">Two-component regulatory system</keyword>
<comment type="caution">
    <text evidence="9">The sequence shown here is derived from an EMBL/GenBank/DDBJ whole genome shotgun (WGS) entry which is preliminary data.</text>
</comment>
<dbReference type="InterPro" id="IPR035965">
    <property type="entry name" value="PAS-like_dom_sf"/>
</dbReference>
<evidence type="ECO:0000256" key="2">
    <source>
        <dbReference type="ARBA" id="ARBA00012438"/>
    </source>
</evidence>
<dbReference type="PROSITE" id="PS50112">
    <property type="entry name" value="PAS"/>
    <property type="match status" value="1"/>
</dbReference>
<dbReference type="Gene3D" id="1.10.287.130">
    <property type="match status" value="1"/>
</dbReference>
<dbReference type="Pfam" id="PF02518">
    <property type="entry name" value="HATPase_c"/>
    <property type="match status" value="1"/>
</dbReference>
<dbReference type="Pfam" id="PF08448">
    <property type="entry name" value="PAS_4"/>
    <property type="match status" value="1"/>
</dbReference>
<comment type="catalytic activity">
    <reaction evidence="1">
        <text>ATP + protein L-histidine = ADP + protein N-phospho-L-histidine.</text>
        <dbReference type="EC" id="2.7.13.3"/>
    </reaction>
</comment>
<evidence type="ECO:0000259" key="8">
    <source>
        <dbReference type="PROSITE" id="PS50112"/>
    </source>
</evidence>
<dbReference type="InterPro" id="IPR013656">
    <property type="entry name" value="PAS_4"/>
</dbReference>
<dbReference type="PANTHER" id="PTHR43065">
    <property type="entry name" value="SENSOR HISTIDINE KINASE"/>
    <property type="match status" value="1"/>
</dbReference>
<dbReference type="CDD" id="cd00082">
    <property type="entry name" value="HisKA"/>
    <property type="match status" value="1"/>
</dbReference>
<keyword evidence="10" id="KW-1185">Reference proteome</keyword>
<dbReference type="InterPro" id="IPR005467">
    <property type="entry name" value="His_kinase_dom"/>
</dbReference>
<dbReference type="PANTHER" id="PTHR43065:SF50">
    <property type="entry name" value="HISTIDINE KINASE"/>
    <property type="match status" value="1"/>
</dbReference>
<keyword evidence="6" id="KW-0175">Coiled coil</keyword>
<dbReference type="SUPFAM" id="SSF47384">
    <property type="entry name" value="Homodimeric domain of signal transducing histidine kinase"/>
    <property type="match status" value="1"/>
</dbReference>
<dbReference type="NCBIfam" id="TIGR00229">
    <property type="entry name" value="sensory_box"/>
    <property type="match status" value="1"/>
</dbReference>
<dbReference type="InterPro" id="IPR036097">
    <property type="entry name" value="HisK_dim/P_sf"/>
</dbReference>
<dbReference type="SUPFAM" id="SSF55874">
    <property type="entry name" value="ATPase domain of HSP90 chaperone/DNA topoisomerase II/histidine kinase"/>
    <property type="match status" value="1"/>
</dbReference>
<dbReference type="Proteomes" id="UP000660381">
    <property type="component" value="Unassembled WGS sequence"/>
</dbReference>
<evidence type="ECO:0000256" key="3">
    <source>
        <dbReference type="ARBA" id="ARBA00022553"/>
    </source>
</evidence>
<sequence length="426" mass="48311">MNSEAGDINKHQTTEEALKDSQTELLALFNAIEDVILVVSAEGKYLKVAPSSAPSLYKPPAEILGKTVQEVFPPAFADYFLHHMKQTLTTKKTVKIEYSLPISDQEVWFEASIAAMGEDSVVIVARDINDRKLMERQLRQQAQDLEQTLQELKRTQSQMIHSEKMSSLGQLVAGIAHEINNPVNFIHGNINPLHEYIQNLFQLIELYQEYDFGHHPEIQKFINKIDLESIKEDLPKTLNSMNVGTQRIRQIVLSLRTFSRMDEAKFKKVDIHEGINSTLMLLKHSLQEIEVITNYGDLPLVKCYAGELNQVFMNILVNAIDAIEQRNYQLKLPEIQANPGRIQVWTKIVDSQWIEIAIADNGIGMTEQVKKQMFNPFFTTKPVGKGTGLGMSISYQIISERHGGKLQCYSTPGKGAKFVIQIPIYQ</sequence>
<dbReference type="InterPro" id="IPR003661">
    <property type="entry name" value="HisK_dim/P_dom"/>
</dbReference>
<dbReference type="Gene3D" id="3.30.450.20">
    <property type="entry name" value="PAS domain"/>
    <property type="match status" value="1"/>
</dbReference>
<evidence type="ECO:0000256" key="5">
    <source>
        <dbReference type="ARBA" id="ARBA00023012"/>
    </source>
</evidence>
<evidence type="ECO:0000259" key="7">
    <source>
        <dbReference type="PROSITE" id="PS50109"/>
    </source>
</evidence>
<gene>
    <name evidence="9" type="ORF">H6G68_26325</name>
</gene>
<evidence type="ECO:0000256" key="4">
    <source>
        <dbReference type="ARBA" id="ARBA00022777"/>
    </source>
</evidence>
<dbReference type="Gene3D" id="3.30.565.10">
    <property type="entry name" value="Histidine kinase-like ATPase, C-terminal domain"/>
    <property type="match status" value="1"/>
</dbReference>
<feature type="domain" description="PAS" evidence="8">
    <location>
        <begin position="21"/>
        <end position="91"/>
    </location>
</feature>
<feature type="domain" description="Histidine kinase" evidence="7">
    <location>
        <begin position="174"/>
        <end position="426"/>
    </location>
</feature>
<evidence type="ECO:0000256" key="6">
    <source>
        <dbReference type="SAM" id="Coils"/>
    </source>
</evidence>
<keyword evidence="4" id="KW-0418">Kinase</keyword>
<keyword evidence="4" id="KW-0808">Transferase</keyword>
<organism evidence="9 10">
    <name type="scientific">Anabaena catenula FACHB-362</name>
    <dbReference type="NCBI Taxonomy" id="2692877"/>
    <lineage>
        <taxon>Bacteria</taxon>
        <taxon>Bacillati</taxon>
        <taxon>Cyanobacteriota</taxon>
        <taxon>Cyanophyceae</taxon>
        <taxon>Nostocales</taxon>
        <taxon>Nostocaceae</taxon>
        <taxon>Anabaena</taxon>
    </lineage>
</organism>
<dbReference type="PRINTS" id="PR00344">
    <property type="entry name" value="BCTRLSENSOR"/>
</dbReference>
<dbReference type="InterPro" id="IPR003594">
    <property type="entry name" value="HATPase_dom"/>
</dbReference>
<dbReference type="SUPFAM" id="SSF55785">
    <property type="entry name" value="PYP-like sensor domain (PAS domain)"/>
    <property type="match status" value="1"/>
</dbReference>